<comment type="caution">
    <text evidence="10">The sequence shown here is derived from an EMBL/GenBank/DDBJ whole genome shotgun (WGS) entry which is preliminary data.</text>
</comment>
<protein>
    <submittedName>
        <fullName evidence="10">ABC transporter permease subunit</fullName>
    </submittedName>
</protein>
<dbReference type="SUPFAM" id="SSF161098">
    <property type="entry name" value="MetI-like"/>
    <property type="match status" value="1"/>
</dbReference>
<dbReference type="Pfam" id="PF00528">
    <property type="entry name" value="BPD_transp_1"/>
    <property type="match status" value="1"/>
</dbReference>
<keyword evidence="3 8" id="KW-0813">Transport</keyword>
<organism evidence="10 11">
    <name type="scientific">Microvirga terrestris</name>
    <dbReference type="NCBI Taxonomy" id="2791024"/>
    <lineage>
        <taxon>Bacteria</taxon>
        <taxon>Pseudomonadati</taxon>
        <taxon>Pseudomonadota</taxon>
        <taxon>Alphaproteobacteria</taxon>
        <taxon>Hyphomicrobiales</taxon>
        <taxon>Methylobacteriaceae</taxon>
        <taxon>Microvirga</taxon>
    </lineage>
</organism>
<evidence type="ECO:0000256" key="3">
    <source>
        <dbReference type="ARBA" id="ARBA00022448"/>
    </source>
</evidence>
<keyword evidence="7 8" id="KW-0472">Membrane</keyword>
<feature type="transmembrane region" description="Helical" evidence="8">
    <location>
        <begin position="87"/>
        <end position="106"/>
    </location>
</feature>
<dbReference type="Proteomes" id="UP000611708">
    <property type="component" value="Unassembled WGS sequence"/>
</dbReference>
<evidence type="ECO:0000256" key="5">
    <source>
        <dbReference type="ARBA" id="ARBA00022692"/>
    </source>
</evidence>
<evidence type="ECO:0000256" key="1">
    <source>
        <dbReference type="ARBA" id="ARBA00004651"/>
    </source>
</evidence>
<dbReference type="PANTHER" id="PTHR42929">
    <property type="entry name" value="INNER MEMBRANE ABC TRANSPORTER PERMEASE PROTEIN YDCU-RELATED-RELATED"/>
    <property type="match status" value="1"/>
</dbReference>
<proteinExistence type="inferred from homology"/>
<comment type="similarity">
    <text evidence="2">Belongs to the binding-protein-dependent transport system permease family. CysTW subfamily.</text>
</comment>
<feature type="transmembrane region" description="Helical" evidence="8">
    <location>
        <begin position="268"/>
        <end position="289"/>
    </location>
</feature>
<evidence type="ECO:0000256" key="7">
    <source>
        <dbReference type="ARBA" id="ARBA00023136"/>
    </source>
</evidence>
<feature type="domain" description="ABC transmembrane type-1" evidence="9">
    <location>
        <begin position="83"/>
        <end position="289"/>
    </location>
</feature>
<evidence type="ECO:0000256" key="6">
    <source>
        <dbReference type="ARBA" id="ARBA00022989"/>
    </source>
</evidence>
<evidence type="ECO:0000256" key="4">
    <source>
        <dbReference type="ARBA" id="ARBA00022475"/>
    </source>
</evidence>
<name>A0ABS0HTF3_9HYPH</name>
<dbReference type="InterPro" id="IPR000515">
    <property type="entry name" value="MetI-like"/>
</dbReference>
<feature type="transmembrane region" description="Helical" evidence="8">
    <location>
        <begin position="212"/>
        <end position="237"/>
    </location>
</feature>
<keyword evidence="5 8" id="KW-0812">Transmembrane</keyword>
<gene>
    <name evidence="10" type="ORF">I2H36_11970</name>
</gene>
<evidence type="ECO:0000259" key="9">
    <source>
        <dbReference type="PROSITE" id="PS50928"/>
    </source>
</evidence>
<comment type="subcellular location">
    <subcellularLocation>
        <location evidence="1 8">Cell membrane</location>
        <topology evidence="1 8">Multi-pass membrane protein</topology>
    </subcellularLocation>
</comment>
<feature type="transmembrane region" description="Helical" evidence="8">
    <location>
        <begin position="170"/>
        <end position="191"/>
    </location>
</feature>
<evidence type="ECO:0000313" key="10">
    <source>
        <dbReference type="EMBL" id="MBF9196761.1"/>
    </source>
</evidence>
<sequence length="301" mass="33459">MTDRTLTRRLSAGLVPAVPYLWLGVLFLVPFLIVLKISLSDPAVAQPPYKPVFEWSDIAGFFSALDFENFILLTEDDLYFRATISSVRIAAVSTLLLLLVGFPIAYGMARAPERYRALLVAAIILPFWTSFLIRIYAWVAILKPEGLLTQVLVAIGLISEPLDILNTETAVYIGIVYAYLPFMVLPLFATLEKMDDTLLEAALDLGSTPWRSFWTITVPLAMPGIIAGSLLCFIPAVGEFVIPDLLGGSETLMIGRQLWSEFFSNRDWPLASAVAILLLIVLVVPIVIYRDVEARRLEAHR</sequence>
<dbReference type="Gene3D" id="1.10.3720.10">
    <property type="entry name" value="MetI-like"/>
    <property type="match status" value="1"/>
</dbReference>
<evidence type="ECO:0000256" key="2">
    <source>
        <dbReference type="ARBA" id="ARBA00007069"/>
    </source>
</evidence>
<accession>A0ABS0HTF3</accession>
<dbReference type="RefSeq" id="WP_196264131.1">
    <property type="nucleotide sequence ID" value="NZ_JADQDN010000005.1"/>
</dbReference>
<evidence type="ECO:0000313" key="11">
    <source>
        <dbReference type="Proteomes" id="UP000611708"/>
    </source>
</evidence>
<keyword evidence="11" id="KW-1185">Reference proteome</keyword>
<reference evidence="10 11" key="1">
    <citation type="submission" date="2020-11" db="EMBL/GenBank/DDBJ databases">
        <authorList>
            <person name="Kim M.K."/>
        </authorList>
    </citation>
    <scope>NUCLEOTIDE SEQUENCE [LARGE SCALE GENOMIC DNA]</scope>
    <source>
        <strain evidence="10 11">BT290</strain>
    </source>
</reference>
<evidence type="ECO:0000256" key="8">
    <source>
        <dbReference type="RuleBase" id="RU363032"/>
    </source>
</evidence>
<keyword evidence="6 8" id="KW-1133">Transmembrane helix</keyword>
<dbReference type="CDD" id="cd06261">
    <property type="entry name" value="TM_PBP2"/>
    <property type="match status" value="1"/>
</dbReference>
<keyword evidence="4" id="KW-1003">Cell membrane</keyword>
<dbReference type="PANTHER" id="PTHR42929:SF3">
    <property type="entry name" value="PUTRESCINE TRANSPORT SYSTEM PERMEASE PROTEIN POTH"/>
    <property type="match status" value="1"/>
</dbReference>
<feature type="transmembrane region" description="Helical" evidence="8">
    <location>
        <begin position="118"/>
        <end position="139"/>
    </location>
</feature>
<dbReference type="PROSITE" id="PS50928">
    <property type="entry name" value="ABC_TM1"/>
    <property type="match status" value="1"/>
</dbReference>
<dbReference type="EMBL" id="JADQDN010000005">
    <property type="protein sequence ID" value="MBF9196761.1"/>
    <property type="molecule type" value="Genomic_DNA"/>
</dbReference>
<feature type="transmembrane region" description="Helical" evidence="8">
    <location>
        <begin position="20"/>
        <end position="39"/>
    </location>
</feature>
<dbReference type="InterPro" id="IPR035906">
    <property type="entry name" value="MetI-like_sf"/>
</dbReference>